<dbReference type="RefSeq" id="WP_116207967.1">
    <property type="nucleotide sequence ID" value="NZ_QUNR01000002.1"/>
</dbReference>
<feature type="transmembrane region" description="Helical" evidence="2">
    <location>
        <begin position="170"/>
        <end position="193"/>
    </location>
</feature>
<accession>A0A3E0H649</accession>
<gene>
    <name evidence="4" type="ORF">DFR26_1119</name>
</gene>
<protein>
    <recommendedName>
        <fullName evidence="3">Urease accessory protein UreH-like transmembrane domain-containing protein</fullName>
    </recommendedName>
</protein>
<dbReference type="InterPro" id="IPR039447">
    <property type="entry name" value="UreH-like_TM_dom"/>
</dbReference>
<dbReference type="EMBL" id="QUNR01000002">
    <property type="protein sequence ID" value="REH38950.1"/>
    <property type="molecule type" value="Genomic_DNA"/>
</dbReference>
<evidence type="ECO:0000313" key="4">
    <source>
        <dbReference type="EMBL" id="REH38950.1"/>
    </source>
</evidence>
<dbReference type="AlphaFoldDB" id="A0A3E0H649"/>
<dbReference type="PANTHER" id="PTHR42208:SF1">
    <property type="entry name" value="HEAVY METAL TRANSPORTER"/>
    <property type="match status" value="1"/>
</dbReference>
<dbReference type="Pfam" id="PF13386">
    <property type="entry name" value="DsbD_2"/>
    <property type="match status" value="1"/>
</dbReference>
<evidence type="ECO:0000313" key="5">
    <source>
        <dbReference type="Proteomes" id="UP000256774"/>
    </source>
</evidence>
<feature type="transmembrane region" description="Helical" evidence="2">
    <location>
        <begin position="84"/>
        <end position="106"/>
    </location>
</feature>
<feature type="transmembrane region" description="Helical" evidence="2">
    <location>
        <begin position="137"/>
        <end position="158"/>
    </location>
</feature>
<feature type="compositionally biased region" description="Basic and acidic residues" evidence="1">
    <location>
        <begin position="237"/>
        <end position="255"/>
    </location>
</feature>
<feature type="transmembrane region" description="Helical" evidence="2">
    <location>
        <begin position="51"/>
        <end position="72"/>
    </location>
</feature>
<keyword evidence="2" id="KW-0472">Membrane</keyword>
<dbReference type="PANTHER" id="PTHR42208">
    <property type="entry name" value="HEAVY METAL TRANSPORTER-RELATED"/>
    <property type="match status" value="1"/>
</dbReference>
<dbReference type="OrthoDB" id="9798690at2"/>
<name>A0A3E0H649_9GAMM</name>
<evidence type="ECO:0000256" key="1">
    <source>
        <dbReference type="SAM" id="MobiDB-lite"/>
    </source>
</evidence>
<comment type="caution">
    <text evidence="4">The sequence shown here is derived from an EMBL/GenBank/DDBJ whole genome shotgun (WGS) entry which is preliminary data.</text>
</comment>
<feature type="region of interest" description="Disordered" evidence="1">
    <location>
        <begin position="227"/>
        <end position="255"/>
    </location>
</feature>
<keyword evidence="2" id="KW-1133">Transmembrane helix</keyword>
<feature type="domain" description="Urease accessory protein UreH-like transmembrane" evidence="3">
    <location>
        <begin position="9"/>
        <end position="216"/>
    </location>
</feature>
<feature type="transmembrane region" description="Helical" evidence="2">
    <location>
        <begin position="205"/>
        <end position="223"/>
    </location>
</feature>
<keyword evidence="2" id="KW-0812">Transmembrane</keyword>
<evidence type="ECO:0000259" key="3">
    <source>
        <dbReference type="Pfam" id="PF13386"/>
    </source>
</evidence>
<proteinExistence type="predicted"/>
<reference evidence="4 5" key="1">
    <citation type="submission" date="2018-08" db="EMBL/GenBank/DDBJ databases">
        <title>Genomic Encyclopedia of Type Strains, Phase IV (KMG-IV): sequencing the most valuable type-strain genomes for metagenomic binning, comparative biology and taxonomic classification.</title>
        <authorList>
            <person name="Goeker M."/>
        </authorList>
    </citation>
    <scope>NUCLEOTIDE SEQUENCE [LARGE SCALE GENOMIC DNA]</scope>
    <source>
        <strain evidence="4 5">DSM 26022</strain>
    </source>
</reference>
<feature type="compositionally biased region" description="Low complexity" evidence="1">
    <location>
        <begin position="227"/>
        <end position="236"/>
    </location>
</feature>
<keyword evidence="5" id="KW-1185">Reference proteome</keyword>
<dbReference type="Proteomes" id="UP000256774">
    <property type="component" value="Unassembled WGS sequence"/>
</dbReference>
<organism evidence="4 5">
    <name type="scientific">Paraperlucidibaca baekdonensis</name>
    <dbReference type="NCBI Taxonomy" id="748120"/>
    <lineage>
        <taxon>Bacteria</taxon>
        <taxon>Pseudomonadati</taxon>
        <taxon>Pseudomonadota</taxon>
        <taxon>Gammaproteobacteria</taxon>
        <taxon>Moraxellales</taxon>
        <taxon>Moraxellaceae</taxon>
        <taxon>Paraperlucidibaca</taxon>
    </lineage>
</organism>
<sequence>MTDLAWLLTALTMGLLGGTHCVGMCGGLSGAFTFALPADQRQGWRLLAWQLVFNSGRLLTYTLLGLVAGVLLADLQNLGPMKKIIPITAGVFMILMGAYMAGWFAALAQIERLGGPLWRALAPLRQRLFPVRHPGHALAAGMIWGLLPCGLVYSAMTLAITRADPAQSALVMLAFGLGTLPTLLLTGTAAGQIKRLLQRPATRKTAGLLIILFGLWTLLGTQLHGGHQHAGQSSGKSAEHEAAMNHAEHGSAHHH</sequence>
<evidence type="ECO:0000256" key="2">
    <source>
        <dbReference type="SAM" id="Phobius"/>
    </source>
</evidence>